<evidence type="ECO:0000313" key="11">
    <source>
        <dbReference type="EMBL" id="OHU96000.1"/>
    </source>
</evidence>
<evidence type="ECO:0000256" key="6">
    <source>
        <dbReference type="ARBA" id="ARBA00054155"/>
    </source>
</evidence>
<accession>A0A1S1N457</accession>
<dbReference type="SUPFAM" id="SSF52151">
    <property type="entry name" value="FabD/lysophospholipase-like"/>
    <property type="match status" value="2"/>
</dbReference>
<evidence type="ECO:0000259" key="10">
    <source>
        <dbReference type="PROSITE" id="PS52019"/>
    </source>
</evidence>
<dbReference type="PANTHER" id="PTHR43775:SF51">
    <property type="entry name" value="INACTIVE PHENOLPHTHIOCEROL SYNTHESIS POLYKETIDE SYNTHASE TYPE I PKS1-RELATED"/>
    <property type="match status" value="1"/>
</dbReference>
<dbReference type="SMART" id="SM01294">
    <property type="entry name" value="PKS_PP_betabranch"/>
    <property type="match status" value="1"/>
</dbReference>
<feature type="region of interest" description="C-terminal hotdog fold" evidence="7">
    <location>
        <begin position="2580"/>
        <end position="2731"/>
    </location>
</feature>
<dbReference type="InterPro" id="IPR018201">
    <property type="entry name" value="Ketoacyl_synth_AS"/>
</dbReference>
<feature type="region of interest" description="N-terminal hotdog fold" evidence="7">
    <location>
        <begin position="2438"/>
        <end position="2562"/>
    </location>
</feature>
<name>A0A1S1N457_9GAMM</name>
<organism evidence="11 12">
    <name type="scientific">Pseudoalteromonas byunsanensis</name>
    <dbReference type="NCBI Taxonomy" id="327939"/>
    <lineage>
        <taxon>Bacteria</taxon>
        <taxon>Pseudomonadati</taxon>
        <taxon>Pseudomonadota</taxon>
        <taxon>Gammaproteobacteria</taxon>
        <taxon>Alteromonadales</taxon>
        <taxon>Pseudoalteromonadaceae</taxon>
        <taxon>Pseudoalteromonas</taxon>
    </lineage>
</organism>
<dbReference type="STRING" id="327939.BIW53_09365"/>
<dbReference type="UniPathway" id="UPA00094"/>
<dbReference type="InterPro" id="IPR049900">
    <property type="entry name" value="PKS_mFAS_DH"/>
</dbReference>
<keyword evidence="4" id="KW-0597">Phosphoprotein</keyword>
<evidence type="ECO:0000256" key="1">
    <source>
        <dbReference type="ARBA" id="ARBA00005194"/>
    </source>
</evidence>
<dbReference type="InterPro" id="IPR020841">
    <property type="entry name" value="PKS_Beta-ketoAc_synthase_dom"/>
</dbReference>
<dbReference type="Gene3D" id="3.10.129.110">
    <property type="entry name" value="Polyketide synthase dehydratase"/>
    <property type="match status" value="1"/>
</dbReference>
<dbReference type="GO" id="GO:0031177">
    <property type="term" value="F:phosphopantetheine binding"/>
    <property type="evidence" value="ECO:0007669"/>
    <property type="project" value="InterPro"/>
</dbReference>
<feature type="active site" description="Proton donor; for dehydratase activity" evidence="7">
    <location>
        <position position="2639"/>
    </location>
</feature>
<feature type="domain" description="Carrier" evidence="8">
    <location>
        <begin position="3244"/>
        <end position="3323"/>
    </location>
</feature>
<dbReference type="SMART" id="SM00822">
    <property type="entry name" value="PKS_KR"/>
    <property type="match status" value="2"/>
</dbReference>
<dbReference type="SUPFAM" id="SSF47336">
    <property type="entry name" value="ACP-like"/>
    <property type="match status" value="2"/>
</dbReference>
<feature type="domain" description="Carrier" evidence="8">
    <location>
        <begin position="1444"/>
        <end position="1522"/>
    </location>
</feature>
<dbReference type="InterPro" id="IPR049551">
    <property type="entry name" value="PKS_DH_C"/>
</dbReference>
<dbReference type="InterPro" id="IPR013968">
    <property type="entry name" value="PKS_KR"/>
</dbReference>
<dbReference type="SMART" id="SM00827">
    <property type="entry name" value="PKS_AT"/>
    <property type="match status" value="2"/>
</dbReference>
<dbReference type="CDD" id="cd00833">
    <property type="entry name" value="PKS"/>
    <property type="match status" value="2"/>
</dbReference>
<comment type="function">
    <text evidence="6">Involved in production of the polyketide antibiotic thailandamide.</text>
</comment>
<dbReference type="PANTHER" id="PTHR43775">
    <property type="entry name" value="FATTY ACID SYNTHASE"/>
    <property type="match status" value="1"/>
</dbReference>
<feature type="domain" description="Ketosynthase family 3 (KS3)" evidence="9">
    <location>
        <begin position="36"/>
        <end position="464"/>
    </location>
</feature>
<dbReference type="SMART" id="SM00823">
    <property type="entry name" value="PKS_PP"/>
    <property type="match status" value="2"/>
</dbReference>
<dbReference type="SUPFAM" id="SSF55048">
    <property type="entry name" value="Probable ACP-binding domain of malonyl-CoA ACP transacylase"/>
    <property type="match status" value="2"/>
</dbReference>
<dbReference type="SMART" id="SM00826">
    <property type="entry name" value="PKS_DH"/>
    <property type="match status" value="1"/>
</dbReference>
<evidence type="ECO:0000259" key="8">
    <source>
        <dbReference type="PROSITE" id="PS50075"/>
    </source>
</evidence>
<dbReference type="EMBL" id="MNAN01000028">
    <property type="protein sequence ID" value="OHU96000.1"/>
    <property type="molecule type" value="Genomic_DNA"/>
</dbReference>
<keyword evidence="3" id="KW-0596">Phosphopantetheine</keyword>
<dbReference type="InterPro" id="IPR009081">
    <property type="entry name" value="PP-bd_ACP"/>
</dbReference>
<evidence type="ECO:0000313" key="12">
    <source>
        <dbReference type="Proteomes" id="UP000180253"/>
    </source>
</evidence>
<evidence type="ECO:0008006" key="13">
    <source>
        <dbReference type="Google" id="ProtNLM"/>
    </source>
</evidence>
<feature type="domain" description="Ketosynthase family 3 (KS3)" evidence="9">
    <location>
        <begin position="1541"/>
        <end position="1971"/>
    </location>
</feature>
<dbReference type="InterPro" id="IPR050091">
    <property type="entry name" value="PKS_NRPS_Biosynth_Enz"/>
</dbReference>
<dbReference type="InterPro" id="IPR036291">
    <property type="entry name" value="NAD(P)-bd_dom_sf"/>
</dbReference>
<comment type="similarity">
    <text evidence="2">Belongs to the short-chain dehydrogenases/reductases (SDR) family.</text>
</comment>
<dbReference type="SUPFAM" id="SSF53901">
    <property type="entry name" value="Thiolase-like"/>
    <property type="match status" value="2"/>
</dbReference>
<sequence length="3369" mass="371626">MSTANKNKQEQINSLLEASYNEIQGLRAEIKEMKRHEPVAVVGAACRFPDGCNSPEQYWEYLLQNKCSVREMTNERWNADKFYDASGEQPATIYTKHISMVEQADMFDASLFNLSEPEIELMDPQQRMLLMVCHEALEHAGVERESAQGKENKTGVFIGCSTNDYARLTLSHETDEHIDGYACLGSAPSLAAGRISYLMDFHGPAVALDTSCSSSLLAVHLACESIRRGESNTALAGGVNLILTPEVSIGLSKLQALSKTGLCKTFDADADGYVRGEGCGVVVLKSLRQAQADGDEIYAVIEGSAVNHDGASNGLTAPNGAMQEKVIEQALENANVQASDIHYVETHGTGTSLGDPIEVNSLGKALRNTDPETPLLLGSVKANIGHLEAAAGIASLIKMVMSHKTQTIAPQVHFEQPNPYISWQKYQLEIPNQMQRWDLAENKKYGAISAFGLSGTNVHMITSAYHDGNSEFETEEREKLSEQPDTLVFCAGSKDALYETAKRWIAFLNLSTDSLQEICANSRAKRVHQAARVVFYVSSIKQLITELEGFIAGRTSEQCFHNLDALQPSNDQVAFLFSGQGSQYLGMGKQLYQKNTVFTDALNTCADLFLQETGKSLLDILWHNTDSENQQDLIDNTEFTQPAIFCIEIALCVYWQSKGLRPSVVLAHSVGEYAAACITGVMSIEHALKLIIKRAQLMATLCQPGSMLSISESQQYVEQLLASFDDKTLALAAINGEKSCVVAGTHEAIDACKQILVSKGVKHTQLKVSHAFHSPMMQPMLARFRQEVEAVQLKAPQVPFISSVTGLLESDLFATADYWVEQIVQPVQFYKALQSLNQCEERNTLEIGGGSTLTGLLSMTIDVNSWQMLLSLHKKHDDTVLLQSTLTSMYLRKLLPAKALAEREPFKQINLPVSAPTLKRYWCDYDPKHYLHGAKASSAYQALNTPQVCVVEYELIAQTQQLLKSHSDEKWLLISDEHTLLTQLSAEYSECVDTLNIQFLLSEQTLSMIELDNRYDGVLILPCAHATYAQEALVYSFTILNLVNTLISKSRVNKGASFIYCQREQSTVATANVEMTLHHCVTSLFRTLRLEQTQYNFVSVVLASSEHDDYQPLMAMALSGHLKSLNENELRILDSQLYRPKLKHVELASTTPHHEFSQQDCYLISGGLGALGLVIAQHLAKSGVGRLILLSRRTQWPQETQEKLDKIRQLGACVEVLSIDVCDYGALYDALNTQSGDPVNLTGIIHCAGVLEDRLSQDIDEAAFMRVQRAKVVGAYNLHQLSLEHPVKQFVLFGSLAATFGNIGQAAYGMANGFLHDLSNFRRTNSLPSVAIAWGPWAEQGMAEDALVAKAMDSVGIELLAVADALAVFDRCLRHNDQDLIVMQLRLAQLNDAMQVMPFPSYVKQYVSRCLQEQKNTPNESLSQSNDEVESEFVARLSGLNEVERQADAMRFIREKIAYASGNKDVFDYPKDQSLVDIGFDSLMAVQLRNTLAKSTQLSLPVSLLYDYPNIDSLAQYILSQSFVESEATQMHQDVHQSQENEDIAVIGMGCRFPGGIDSPQGFWRVLSEGWDAVSEIGNARWDCEYFFDEDPDAPGKMYSKWGGLLNKVDEFDNRFFGISYQEAMMMDPQQRLLLEVSWQTLEHANILPNQIGDSGVFVGCGPNEYTHILKTQGVESTNAYFGTGNSISVTAGRLAYYLGWQGPAMAIDTACSSSLVSINLACDSLRKGDCSMALAGGVNLTLSPQTNVALSKARMLSPSGRCKTFDNSADGYVRSEGCALVLLKTLSQAQKDGDNILAVIKGGAINHDGRSQGLTAPNGPSQERVIKKALARAGCEASAIQYVEAHGTGTPLGDPIEMRTIENVYGVERDTDVFVGAVKSNIGHTEAAAGVASLQKVILMMHHGQIVKNLHVDTLNEHFSEAVKSERGPVRIARENMPWEVSSQQGDTTKRAAVSSFGFSGTNAHLILEAYTAQNPEPNLGEDVVYPSYVLPVTGKNKAALQNQIEQYQAFLAGYEPSLTELCYTASTKREHFAHRTAFVATDLADLRQQLSTTDDYPDVHTKANKLAFMFTGQGSQYVGMGQELAQYANEFKRVLTECDALMHQYLGCSILSVMWEELDSKVNDTYYTQPALFALEYALAKQWVAWGVEPNVVCGHSVGEYAAACLAGVMSLPDAVKVICARSRLMVELCQAGSMLAVFADKESVQAYINTLDAAYSQDLSVAAVNGEKNIIVSGSSASVAQLEMQLAQLNVNARSLVVSHAFHSTLMKPMLASFYEVVNSVSLNKPTIPFVSTVTGEQISNEITDPQYWVTHVEQAVLYADALDTLAQLSVDTYLEIGPANQLMGMAKRHLDNDSINFCVSLKRNNEWQAVLSSVAALFSMGKNINWTDFYANHCTLKAVMLPTYPFQRTRIWPKTAENILYPTLESSGPKSGSSNPLGSTTELANGDVAYINTASANTPFEIEDHQLYNTVVLPGASHLAMSALIAKDRNYGFGYEIRNVLFPNAMVFGEQQHKDVQYVLSTQTTAQSSLTAYSKPSDNKAKWTQHYSAELIPNPEQSAGNRSIEFDLVSWQTELGEMISGEHFYREMDAAGYQLTGGFRWIEQIWRKPGKALTRLRAPHSDAEKSYLIYPGLMDAFFQSTAAASPDATFKLSDTTDIYIPMAVDAMSICAEITSAVWCYIEMLQADEIAAQQETFSHRIWVFNDEGRVLLWFDALRSKKAPKSVLLEAIKPPLSKLAYDIQWQEQTLRNDFSTHSTTLPKSVLCLAYDYYPVLADSLTERGIEHHWLVLDESCIDIQTALVDEQAIRSKLEAIIASHKVHTVLNLLSHEITSRCDHDLSKAQTCMLQPTLLTQQTFVKHLQEPDWIFTAFASEQAPIAALFQGFARVLRNEFNGTQIKLLDFDQGNVEAASNNIVNEIVSADSIEDVRYIQNRRYTAKLMPSVLDTVAQTQQRFDETRSYIIAGGLGAIGLGLTQHLIDNGAKYVVLLSRRQTSAEVEQKISQWNRSGASVCTVQCDITNFASVEQAYQFVETTIAPVDGIFNCAGVLSDGLIDSQPWSAFVSVLDAKVAGSWNLHKVSLHKPLNWFVLFSSIATVFGSTGQANYAAANAFLDALAYQRKALGLSGLSINWGPWAGAGMAAGSSAQAKFERAQGLGFLVPEDAFELMMQLQRHNMAGNPLSANYAVVDVDWSLILGMLPSSTQEHFFSHMRTHVNISTGAGEGLDIDEFKQQLASTAAQERLEFIQHKMNEVIGKLMALDKDDVINPTEPLLNIGFDSLMALELRNSVSKLVAQKLPATLLFDYPTIATISAFILEKMYPQEHIEQESQPQVDSVECAKQREAELELEAMSDSELAKMLADELM</sequence>
<dbReference type="PROSITE" id="PS50075">
    <property type="entry name" value="CARRIER"/>
    <property type="match status" value="2"/>
</dbReference>
<evidence type="ECO:0000256" key="7">
    <source>
        <dbReference type="PROSITE-ProRule" id="PRU01363"/>
    </source>
</evidence>
<comment type="pathway">
    <text evidence="1">Lipid metabolism; fatty acid biosynthesis.</text>
</comment>
<keyword evidence="5" id="KW-0808">Transferase</keyword>
<dbReference type="InterPro" id="IPR049552">
    <property type="entry name" value="PKS_DH_N"/>
</dbReference>
<dbReference type="CDD" id="cd08955">
    <property type="entry name" value="KR_2_FAS_SDR_x"/>
    <property type="match status" value="1"/>
</dbReference>
<evidence type="ECO:0000256" key="4">
    <source>
        <dbReference type="ARBA" id="ARBA00022553"/>
    </source>
</evidence>
<dbReference type="Pfam" id="PF21089">
    <property type="entry name" value="PKS_DH_N"/>
    <property type="match status" value="1"/>
</dbReference>
<dbReference type="InterPro" id="IPR020807">
    <property type="entry name" value="PKS_DH"/>
</dbReference>
<evidence type="ECO:0000256" key="5">
    <source>
        <dbReference type="ARBA" id="ARBA00022679"/>
    </source>
</evidence>
<dbReference type="Pfam" id="PF00109">
    <property type="entry name" value="ketoacyl-synt"/>
    <property type="match status" value="2"/>
</dbReference>
<dbReference type="PROSITE" id="PS00606">
    <property type="entry name" value="KS3_1"/>
    <property type="match status" value="1"/>
</dbReference>
<dbReference type="InterPro" id="IPR014030">
    <property type="entry name" value="Ketoacyl_synth_N"/>
</dbReference>
<feature type="domain" description="PKS/mFAS DH" evidence="10">
    <location>
        <begin position="2438"/>
        <end position="2731"/>
    </location>
</feature>
<dbReference type="InterPro" id="IPR016036">
    <property type="entry name" value="Malonyl_transacylase_ACP-bd"/>
</dbReference>
<dbReference type="Gene3D" id="3.40.47.10">
    <property type="match status" value="2"/>
</dbReference>
<dbReference type="InterPro" id="IPR036736">
    <property type="entry name" value="ACP-like_sf"/>
</dbReference>
<dbReference type="InterPro" id="IPR006162">
    <property type="entry name" value="Ppantetheine_attach_site"/>
</dbReference>
<dbReference type="RefSeq" id="WP_070991567.1">
    <property type="nucleotide sequence ID" value="NZ_CBCSHD010000001.1"/>
</dbReference>
<dbReference type="PROSITE" id="PS52004">
    <property type="entry name" value="KS3_2"/>
    <property type="match status" value="2"/>
</dbReference>
<dbReference type="OrthoDB" id="9778690at2"/>
<dbReference type="GO" id="GO:0004312">
    <property type="term" value="F:fatty acid synthase activity"/>
    <property type="evidence" value="ECO:0007669"/>
    <property type="project" value="TreeGrafter"/>
</dbReference>
<gene>
    <name evidence="11" type="ORF">BIW53_09365</name>
</gene>
<dbReference type="Pfam" id="PF02801">
    <property type="entry name" value="Ketoacyl-synt_C"/>
    <property type="match status" value="2"/>
</dbReference>
<dbReference type="InterPro" id="IPR057326">
    <property type="entry name" value="KR_dom"/>
</dbReference>
<evidence type="ECO:0000256" key="3">
    <source>
        <dbReference type="ARBA" id="ARBA00022450"/>
    </source>
</evidence>
<dbReference type="Gene3D" id="3.40.366.10">
    <property type="entry name" value="Malonyl-Coenzyme A Acyl Carrier Protein, domain 2"/>
    <property type="match status" value="2"/>
</dbReference>
<keyword evidence="12" id="KW-1185">Reference proteome</keyword>
<dbReference type="PROSITE" id="PS00012">
    <property type="entry name" value="PHOSPHOPANTETHEINE"/>
    <property type="match status" value="1"/>
</dbReference>
<dbReference type="InterPro" id="IPR001227">
    <property type="entry name" value="Ac_transferase_dom_sf"/>
</dbReference>
<dbReference type="InterPro" id="IPR020806">
    <property type="entry name" value="PKS_PP-bd"/>
</dbReference>
<dbReference type="Gene3D" id="3.40.50.720">
    <property type="entry name" value="NAD(P)-binding Rossmann-like Domain"/>
    <property type="match status" value="2"/>
</dbReference>
<dbReference type="Pfam" id="PF00698">
    <property type="entry name" value="Acyl_transf_1"/>
    <property type="match status" value="2"/>
</dbReference>
<dbReference type="InterPro" id="IPR016035">
    <property type="entry name" value="Acyl_Trfase/lysoPLipase"/>
</dbReference>
<dbReference type="Proteomes" id="UP000180253">
    <property type="component" value="Unassembled WGS sequence"/>
</dbReference>
<reference evidence="11 12" key="1">
    <citation type="submission" date="2016-10" db="EMBL/GenBank/DDBJ databases">
        <title>Pseudoalteromonas amylolytica sp. nov., isolated from the surface seawater.</title>
        <authorList>
            <person name="Wu Y.-H."/>
            <person name="Cheng H."/>
            <person name="Jin X.-B."/>
            <person name="Wang C.-S."/>
            <person name="Xu X.-W."/>
        </authorList>
    </citation>
    <scope>NUCLEOTIDE SEQUENCE [LARGE SCALE GENOMIC DNA]</scope>
    <source>
        <strain evidence="11 12">JCM 12483</strain>
    </source>
</reference>
<dbReference type="GO" id="GO:0004315">
    <property type="term" value="F:3-oxoacyl-[acyl-carrier-protein] synthase activity"/>
    <property type="evidence" value="ECO:0007669"/>
    <property type="project" value="InterPro"/>
</dbReference>
<dbReference type="Pfam" id="PF22621">
    <property type="entry name" value="CurL-like_PKS_C"/>
    <property type="match status" value="1"/>
</dbReference>
<dbReference type="SMART" id="SM00825">
    <property type="entry name" value="PKS_KS"/>
    <property type="match status" value="2"/>
</dbReference>
<evidence type="ECO:0000259" key="9">
    <source>
        <dbReference type="PROSITE" id="PS52004"/>
    </source>
</evidence>
<protein>
    <recommendedName>
        <fullName evidence="13">Carrier domain-containing protein</fullName>
    </recommendedName>
</protein>
<dbReference type="CDD" id="cd05274">
    <property type="entry name" value="KR_FAS_SDR_x"/>
    <property type="match status" value="1"/>
</dbReference>
<dbReference type="InterPro" id="IPR014031">
    <property type="entry name" value="Ketoacyl_synth_C"/>
</dbReference>
<dbReference type="Gene3D" id="1.10.1200.10">
    <property type="entry name" value="ACP-like"/>
    <property type="match status" value="2"/>
</dbReference>
<dbReference type="Pfam" id="PF00550">
    <property type="entry name" value="PP-binding"/>
    <property type="match status" value="2"/>
</dbReference>
<dbReference type="InterPro" id="IPR014043">
    <property type="entry name" value="Acyl_transferase_dom"/>
</dbReference>
<dbReference type="InterPro" id="IPR016039">
    <property type="entry name" value="Thiolase-like"/>
</dbReference>
<comment type="caution">
    <text evidence="11">The sequence shown here is derived from an EMBL/GenBank/DDBJ whole genome shotgun (WGS) entry which is preliminary data.</text>
</comment>
<feature type="active site" description="Proton acceptor; for dehydratase activity" evidence="7">
    <location>
        <position position="2469"/>
    </location>
</feature>
<proteinExistence type="inferred from homology"/>
<dbReference type="Pfam" id="PF14765">
    <property type="entry name" value="PS-DH"/>
    <property type="match status" value="1"/>
</dbReference>
<dbReference type="PROSITE" id="PS52019">
    <property type="entry name" value="PKS_MFAS_DH"/>
    <property type="match status" value="1"/>
</dbReference>
<dbReference type="InterPro" id="IPR042104">
    <property type="entry name" value="PKS_dehydratase_sf"/>
</dbReference>
<dbReference type="FunFam" id="3.40.47.10:FF:000019">
    <property type="entry name" value="Polyketide synthase type I"/>
    <property type="match status" value="2"/>
</dbReference>
<dbReference type="Gene3D" id="3.30.70.3290">
    <property type="match status" value="2"/>
</dbReference>
<dbReference type="Pfam" id="PF08659">
    <property type="entry name" value="KR"/>
    <property type="match status" value="2"/>
</dbReference>
<dbReference type="SUPFAM" id="SSF51735">
    <property type="entry name" value="NAD(P)-binding Rossmann-fold domains"/>
    <property type="match status" value="3"/>
</dbReference>
<dbReference type="GO" id="GO:0006633">
    <property type="term" value="P:fatty acid biosynthetic process"/>
    <property type="evidence" value="ECO:0007669"/>
    <property type="project" value="UniProtKB-UniPathway"/>
</dbReference>
<evidence type="ECO:0000256" key="2">
    <source>
        <dbReference type="ARBA" id="ARBA00006484"/>
    </source>
</evidence>